<sequence>MKDRKGTASSSEDLRKARLAEALRANLMKRKAQTRARRAGEADQRPQGIGAAQTKPES</sequence>
<reference evidence="2 3" key="1">
    <citation type="submission" date="2019-03" db="EMBL/GenBank/DDBJ databases">
        <title>Genomic Encyclopedia of Type Strains, Phase IV (KMG-IV): sequencing the most valuable type-strain genomes for metagenomic binning, comparative biology and taxonomic classification.</title>
        <authorList>
            <person name="Goeker M."/>
        </authorList>
    </citation>
    <scope>NUCLEOTIDE SEQUENCE [LARGE SCALE GENOMIC DNA]</scope>
    <source>
        <strain evidence="2 3">DSM 11603</strain>
    </source>
</reference>
<feature type="region of interest" description="Disordered" evidence="1">
    <location>
        <begin position="24"/>
        <end position="58"/>
    </location>
</feature>
<feature type="compositionally biased region" description="Basic residues" evidence="1">
    <location>
        <begin position="27"/>
        <end position="37"/>
    </location>
</feature>
<dbReference type="RefSeq" id="WP_156953494.1">
    <property type="nucleotide sequence ID" value="NZ_KK073889.1"/>
</dbReference>
<accession>A0A4R6Y6U8</accession>
<organism evidence="2 3">
    <name type="scientific">Aquamicrobium defluvii</name>
    <dbReference type="NCBI Taxonomy" id="69279"/>
    <lineage>
        <taxon>Bacteria</taxon>
        <taxon>Pseudomonadati</taxon>
        <taxon>Pseudomonadota</taxon>
        <taxon>Alphaproteobacteria</taxon>
        <taxon>Hyphomicrobiales</taxon>
        <taxon>Phyllobacteriaceae</taxon>
        <taxon>Aquamicrobium</taxon>
    </lineage>
</organism>
<name>A0A4R6Y6U8_9HYPH</name>
<dbReference type="AlphaFoldDB" id="A0A4R6Y6U8"/>
<evidence type="ECO:0000256" key="1">
    <source>
        <dbReference type="SAM" id="MobiDB-lite"/>
    </source>
</evidence>
<evidence type="ECO:0000313" key="2">
    <source>
        <dbReference type="EMBL" id="TDR28828.1"/>
    </source>
</evidence>
<gene>
    <name evidence="2" type="ORF">DES43_1587</name>
</gene>
<proteinExistence type="predicted"/>
<keyword evidence="3" id="KW-1185">Reference proteome</keyword>
<evidence type="ECO:0000313" key="3">
    <source>
        <dbReference type="Proteomes" id="UP000294958"/>
    </source>
</evidence>
<comment type="caution">
    <text evidence="2">The sequence shown here is derived from an EMBL/GenBank/DDBJ whole genome shotgun (WGS) entry which is preliminary data.</text>
</comment>
<dbReference type="Proteomes" id="UP000294958">
    <property type="component" value="Unassembled WGS sequence"/>
</dbReference>
<dbReference type="EMBL" id="SNZF01000058">
    <property type="protein sequence ID" value="TDR28828.1"/>
    <property type="molecule type" value="Genomic_DNA"/>
</dbReference>
<protein>
    <submittedName>
        <fullName evidence="2">Uncharacterized protein</fullName>
    </submittedName>
</protein>